<reference evidence="2 3" key="2">
    <citation type="submission" date="2019-01" db="EMBL/GenBank/DDBJ databases">
        <title>The decoding of complex shrimp genome reveals the adaptation for benthos swimmer, frequently molting mechanism and breeding impact on genome.</title>
        <authorList>
            <person name="Sun Y."/>
            <person name="Gao Y."/>
            <person name="Yu Y."/>
        </authorList>
    </citation>
    <scope>NUCLEOTIDE SEQUENCE [LARGE SCALE GENOMIC DNA]</scope>
    <source>
        <tissue evidence="2">Muscle</tissue>
    </source>
</reference>
<feature type="region of interest" description="Disordered" evidence="1">
    <location>
        <begin position="1"/>
        <end position="41"/>
    </location>
</feature>
<evidence type="ECO:0000256" key="1">
    <source>
        <dbReference type="SAM" id="MobiDB-lite"/>
    </source>
</evidence>
<dbReference type="PANTHER" id="PTHR46399:SF8">
    <property type="entry name" value="B30.2_SPRY DOMAIN-CONTAINING PROTEIN"/>
    <property type="match status" value="1"/>
</dbReference>
<dbReference type="PANTHER" id="PTHR46399">
    <property type="entry name" value="B30.2/SPRY DOMAIN-CONTAINING PROTEIN"/>
    <property type="match status" value="1"/>
</dbReference>
<accession>A0A3R7MMB5</accession>
<protein>
    <submittedName>
        <fullName evidence="2">Ryanodine receptor</fullName>
    </submittedName>
</protein>
<comment type="caution">
    <text evidence="2">The sequence shown here is derived from an EMBL/GenBank/DDBJ whole genome shotgun (WGS) entry which is preliminary data.</text>
</comment>
<evidence type="ECO:0000313" key="2">
    <source>
        <dbReference type="EMBL" id="ROT85518.1"/>
    </source>
</evidence>
<dbReference type="AlphaFoldDB" id="A0A3R7MMB5"/>
<dbReference type="STRING" id="6689.A0A3R7MMB5"/>
<organism evidence="2 3">
    <name type="scientific">Penaeus vannamei</name>
    <name type="common">Whiteleg shrimp</name>
    <name type="synonym">Litopenaeus vannamei</name>
    <dbReference type="NCBI Taxonomy" id="6689"/>
    <lineage>
        <taxon>Eukaryota</taxon>
        <taxon>Metazoa</taxon>
        <taxon>Ecdysozoa</taxon>
        <taxon>Arthropoda</taxon>
        <taxon>Crustacea</taxon>
        <taxon>Multicrustacea</taxon>
        <taxon>Malacostraca</taxon>
        <taxon>Eumalacostraca</taxon>
        <taxon>Eucarida</taxon>
        <taxon>Decapoda</taxon>
        <taxon>Dendrobranchiata</taxon>
        <taxon>Penaeoidea</taxon>
        <taxon>Penaeidae</taxon>
        <taxon>Penaeus</taxon>
    </lineage>
</organism>
<dbReference type="GO" id="GO:0005790">
    <property type="term" value="C:smooth endoplasmic reticulum"/>
    <property type="evidence" value="ECO:0007669"/>
    <property type="project" value="TreeGrafter"/>
</dbReference>
<gene>
    <name evidence="2" type="ORF">C7M84_012534</name>
</gene>
<dbReference type="GO" id="GO:0030018">
    <property type="term" value="C:Z disc"/>
    <property type="evidence" value="ECO:0007669"/>
    <property type="project" value="TreeGrafter"/>
</dbReference>
<dbReference type="GO" id="GO:0005219">
    <property type="term" value="F:ryanodine-sensitive calcium-release channel activity"/>
    <property type="evidence" value="ECO:0007669"/>
    <property type="project" value="TreeGrafter"/>
</dbReference>
<sequence length="347" mass="38272">MTLIMPTASSRNRAAVMPEASAGGGKVKKKKRRADGKKMSKEKELASSLMVACLKRLLPVGLNLFAGREQELVQHCKEKFLAKVPESEILVFAKTQLTLPDKIDPSDAMNWQHTLYSRLGGGRVPREDDEEKKLVPSVDETVDNIVAMAKVLYGLHIIDHPQSSKEVWRSVVSIQRKRAVIACFRQTSLHMMPSPSPTRFSRSPPCSQISPPPPPPCCVLSGRVSSHKLTLLVADLRAVSLPSVPLLRPPSLREQMLRGGPGGVLAGAWRPWAGERREAACTPPVSRSGWRKLLSFARKRAAIACLRSVPFYNVRRLYVSITDYDLASSYQTKTLSHPCDVALGVIP</sequence>
<dbReference type="Proteomes" id="UP000283509">
    <property type="component" value="Unassembled WGS sequence"/>
</dbReference>
<dbReference type="OrthoDB" id="300855at2759"/>
<feature type="compositionally biased region" description="Basic residues" evidence="1">
    <location>
        <begin position="26"/>
        <end position="35"/>
    </location>
</feature>
<dbReference type="GO" id="GO:0006941">
    <property type="term" value="P:striated muscle contraction"/>
    <property type="evidence" value="ECO:0007669"/>
    <property type="project" value="TreeGrafter"/>
</dbReference>
<name>A0A3R7MMB5_PENVA</name>
<keyword evidence="3" id="KW-1185">Reference proteome</keyword>
<reference evidence="2 3" key="1">
    <citation type="submission" date="2018-04" db="EMBL/GenBank/DDBJ databases">
        <authorList>
            <person name="Zhang X."/>
            <person name="Yuan J."/>
            <person name="Li F."/>
            <person name="Xiang J."/>
        </authorList>
    </citation>
    <scope>NUCLEOTIDE SEQUENCE [LARGE SCALE GENOMIC DNA]</scope>
    <source>
        <tissue evidence="2">Muscle</tissue>
    </source>
</reference>
<dbReference type="InterPro" id="IPR015925">
    <property type="entry name" value="Ryanodine_IP3_receptor"/>
</dbReference>
<dbReference type="EMBL" id="QCYY01000259">
    <property type="protein sequence ID" value="ROT85518.1"/>
    <property type="molecule type" value="Genomic_DNA"/>
</dbReference>
<dbReference type="GO" id="GO:0014808">
    <property type="term" value="P:release of sequestered calcium ion into cytosol by sarcoplasmic reticulum"/>
    <property type="evidence" value="ECO:0007669"/>
    <property type="project" value="TreeGrafter"/>
</dbReference>
<keyword evidence="2" id="KW-0675">Receptor</keyword>
<proteinExistence type="predicted"/>
<dbReference type="GO" id="GO:0033017">
    <property type="term" value="C:sarcoplasmic reticulum membrane"/>
    <property type="evidence" value="ECO:0007669"/>
    <property type="project" value="TreeGrafter"/>
</dbReference>
<evidence type="ECO:0000313" key="3">
    <source>
        <dbReference type="Proteomes" id="UP000283509"/>
    </source>
</evidence>
<dbReference type="GO" id="GO:0034704">
    <property type="term" value="C:calcium channel complex"/>
    <property type="evidence" value="ECO:0007669"/>
    <property type="project" value="TreeGrafter"/>
</dbReference>
<dbReference type="GO" id="GO:0042383">
    <property type="term" value="C:sarcolemma"/>
    <property type="evidence" value="ECO:0007669"/>
    <property type="project" value="TreeGrafter"/>
</dbReference>